<protein>
    <recommendedName>
        <fullName evidence="5">Signal sequence receptor subunit alpha</fullName>
    </recommendedName>
</protein>
<keyword evidence="4" id="KW-1185">Reference proteome</keyword>
<dbReference type="Proteomes" id="UP001159364">
    <property type="component" value="Linkage Group LG04"/>
</dbReference>
<keyword evidence="2" id="KW-0732">Signal</keyword>
<reference evidence="3 4" key="1">
    <citation type="submission" date="2021-09" db="EMBL/GenBank/DDBJ databases">
        <title>Genomic insights and catalytic innovation underlie evolution of tropane alkaloids biosynthesis.</title>
        <authorList>
            <person name="Wang Y.-J."/>
            <person name="Tian T."/>
            <person name="Huang J.-P."/>
            <person name="Huang S.-X."/>
        </authorList>
    </citation>
    <scope>NUCLEOTIDE SEQUENCE [LARGE SCALE GENOMIC DNA]</scope>
    <source>
        <strain evidence="3">KIB-2018</strain>
        <tissue evidence="3">Leaf</tissue>
    </source>
</reference>
<feature type="chain" id="PRO_5043776320" description="Signal sequence receptor subunit alpha" evidence="2">
    <location>
        <begin position="29"/>
        <end position="245"/>
    </location>
</feature>
<dbReference type="AlphaFoldDB" id="A0AAV8TK03"/>
<evidence type="ECO:0000256" key="2">
    <source>
        <dbReference type="SAM" id="SignalP"/>
    </source>
</evidence>
<accession>A0AAV8TK03</accession>
<dbReference type="PANTHER" id="PTHR12924">
    <property type="entry name" value="TRANSLOCON-ASSOCIATED PROTEIN, ALPHA SUBUNIT"/>
    <property type="match status" value="1"/>
</dbReference>
<organism evidence="3 4">
    <name type="scientific">Erythroxylum novogranatense</name>
    <dbReference type="NCBI Taxonomy" id="1862640"/>
    <lineage>
        <taxon>Eukaryota</taxon>
        <taxon>Viridiplantae</taxon>
        <taxon>Streptophyta</taxon>
        <taxon>Embryophyta</taxon>
        <taxon>Tracheophyta</taxon>
        <taxon>Spermatophyta</taxon>
        <taxon>Magnoliopsida</taxon>
        <taxon>eudicotyledons</taxon>
        <taxon>Gunneridae</taxon>
        <taxon>Pentapetalae</taxon>
        <taxon>rosids</taxon>
        <taxon>fabids</taxon>
        <taxon>Malpighiales</taxon>
        <taxon>Erythroxylaceae</taxon>
        <taxon>Erythroxylum</taxon>
    </lineage>
</organism>
<keyword evidence="1" id="KW-1133">Transmembrane helix</keyword>
<dbReference type="GO" id="GO:0005783">
    <property type="term" value="C:endoplasmic reticulum"/>
    <property type="evidence" value="ECO:0007669"/>
    <property type="project" value="TreeGrafter"/>
</dbReference>
<name>A0AAV8TK03_9ROSI</name>
<evidence type="ECO:0000256" key="1">
    <source>
        <dbReference type="SAM" id="Phobius"/>
    </source>
</evidence>
<evidence type="ECO:0000313" key="3">
    <source>
        <dbReference type="EMBL" id="KAJ8767211.1"/>
    </source>
</evidence>
<keyword evidence="1" id="KW-0472">Membrane</keyword>
<feature type="transmembrane region" description="Helical" evidence="1">
    <location>
        <begin position="191"/>
        <end position="208"/>
    </location>
</feature>
<evidence type="ECO:0008006" key="5">
    <source>
        <dbReference type="Google" id="ProtNLM"/>
    </source>
</evidence>
<feature type="signal peptide" evidence="2">
    <location>
        <begin position="1"/>
        <end position="28"/>
    </location>
</feature>
<gene>
    <name evidence="3" type="ORF">K2173_013608</name>
</gene>
<keyword evidence="1" id="KW-0812">Transmembrane</keyword>
<evidence type="ECO:0000313" key="4">
    <source>
        <dbReference type="Proteomes" id="UP001159364"/>
    </source>
</evidence>
<dbReference type="PANTHER" id="PTHR12924:SF0">
    <property type="entry name" value="TRANSLOCON-ASSOCIATED PROTEIN SUBUNIT ALPHA"/>
    <property type="match status" value="1"/>
</dbReference>
<sequence>MASTLTNLRVFFFALLLPAFPLLQVAKCQLDSDVDVSESADEATDLGIVGEDAQNFGDASFSLAPGVETAVVFHKTAPGVEEINVIAIKASVHLHFDHRMLVQNLTAQAFNNATIPGHAQSTFPYYFAVSKYLQPGTFDLVGTIIYEIDQHPYQSVFYNGTNRMAQSNEFIDLMCTIEVVESGGFLSMESVFLFTLGIALLVLLVLWIHGQIQSLSKRDSKLDLDEIYTITKYWKTVQKRIRKQN</sequence>
<proteinExistence type="predicted"/>
<comment type="caution">
    <text evidence="3">The sequence shown here is derived from an EMBL/GenBank/DDBJ whole genome shotgun (WGS) entry which is preliminary data.</text>
</comment>
<dbReference type="EMBL" id="JAIWQS010000004">
    <property type="protein sequence ID" value="KAJ8767211.1"/>
    <property type="molecule type" value="Genomic_DNA"/>
</dbReference>